<dbReference type="EMBL" id="FQVG01000022">
    <property type="protein sequence ID" value="SHE89675.1"/>
    <property type="molecule type" value="Genomic_DNA"/>
</dbReference>
<dbReference type="AlphaFoldDB" id="A0A1M4X8F3"/>
<reference evidence="2" key="1">
    <citation type="submission" date="2016-11" db="EMBL/GenBank/DDBJ databases">
        <authorList>
            <person name="Varghese N."/>
            <person name="Submissions S."/>
        </authorList>
    </citation>
    <scope>NUCLEOTIDE SEQUENCE [LARGE SCALE GENOMIC DNA]</scope>
    <source>
        <strain evidence="2">DSM 10124</strain>
    </source>
</reference>
<keyword evidence="2" id="KW-1185">Reference proteome</keyword>
<dbReference type="RefSeq" id="WP_073248582.1">
    <property type="nucleotide sequence ID" value="NZ_FQVG01000022.1"/>
</dbReference>
<accession>A0A1M4X8F3</accession>
<dbReference type="Proteomes" id="UP000184423">
    <property type="component" value="Unassembled WGS sequence"/>
</dbReference>
<organism evidence="1 2">
    <name type="scientific">Caloramator proteoclasticus DSM 10124</name>
    <dbReference type="NCBI Taxonomy" id="1121262"/>
    <lineage>
        <taxon>Bacteria</taxon>
        <taxon>Bacillati</taxon>
        <taxon>Bacillota</taxon>
        <taxon>Clostridia</taxon>
        <taxon>Eubacteriales</taxon>
        <taxon>Clostridiaceae</taxon>
        <taxon>Caloramator</taxon>
    </lineage>
</organism>
<proteinExistence type="predicted"/>
<gene>
    <name evidence="1" type="ORF">SAMN02746091_01342</name>
</gene>
<sequence>MYAIDNSVLRNTSITTSVNNTKSKPLLSGGNDRANVQIGKASYGASKTGASFSLTGVDINLSSRNGLLFNYKTGYAEVSAGLNIGRGNGISAKVGGEITYKSATLEKSFNIGGYTVAIGGKAYVGSIGAHAEIGAMYKDTTNKYHLFKLGAGLSDGYGAGAYIDIRK</sequence>
<evidence type="ECO:0000313" key="1">
    <source>
        <dbReference type="EMBL" id="SHE89675.1"/>
    </source>
</evidence>
<evidence type="ECO:0000313" key="2">
    <source>
        <dbReference type="Proteomes" id="UP000184423"/>
    </source>
</evidence>
<name>A0A1M4X8F3_9CLOT</name>
<protein>
    <submittedName>
        <fullName evidence="1">Uncharacterized protein</fullName>
    </submittedName>
</protein>